<dbReference type="SUPFAM" id="SSF57630">
    <property type="entry name" value="GLA-domain"/>
    <property type="match status" value="1"/>
</dbReference>
<dbReference type="InterPro" id="IPR050442">
    <property type="entry name" value="Peptidase_S1_coag_factors"/>
</dbReference>
<dbReference type="InterPro" id="IPR000152">
    <property type="entry name" value="EGF-type_Asp/Asn_hydroxyl_site"/>
</dbReference>
<dbReference type="PROSITE" id="PS50026">
    <property type="entry name" value="EGF_3"/>
    <property type="match status" value="1"/>
</dbReference>
<dbReference type="Ensembl" id="ENSSGRT00000020420.1">
    <property type="protein sequence ID" value="ENSSGRP00000018908.1"/>
    <property type="gene ID" value="ENSSGRG00000011442.1"/>
</dbReference>
<dbReference type="Gene3D" id="2.10.25.10">
    <property type="entry name" value="Laminin"/>
    <property type="match status" value="1"/>
</dbReference>
<feature type="disulfide bond" evidence="10">
    <location>
        <begin position="107"/>
        <end position="116"/>
    </location>
</feature>
<dbReference type="FunFam" id="2.10.25.10:FF:000162">
    <property type="entry name" value="Coagulation factor X (Predicted)"/>
    <property type="match status" value="1"/>
</dbReference>
<keyword evidence="4" id="KW-0301">Gamma-carboxyglutamic acid</keyword>
<comment type="subcellular location">
    <subcellularLocation>
        <location evidence="2">Secreted</location>
    </subcellularLocation>
</comment>
<sequence length="126" mass="14387">SAGAFHFVLLSVSPPPVSLSLPARDASQVLSRRRRANTLFEELKKGNMERECVEERCSYEEAREIFEDVKKTDEFWHKYIDGDACFSHPCLNGGECKDVIGPYMCFCQQGFKGYNCEIGKEPHFVQ</sequence>
<comment type="caution">
    <text evidence="10">Lacks conserved residue(s) required for the propagation of feature annotation.</text>
</comment>
<dbReference type="PROSITE" id="PS00022">
    <property type="entry name" value="EGF_1"/>
    <property type="match status" value="1"/>
</dbReference>
<keyword evidence="9" id="KW-0325">Glycoprotein</keyword>
<keyword evidence="7" id="KW-0106">Calcium</keyword>
<evidence type="ECO:0000256" key="9">
    <source>
        <dbReference type="ARBA" id="ARBA00023180"/>
    </source>
</evidence>
<evidence type="ECO:0000259" key="11">
    <source>
        <dbReference type="PROSITE" id="PS50026"/>
    </source>
</evidence>
<evidence type="ECO:0000256" key="8">
    <source>
        <dbReference type="ARBA" id="ARBA00023157"/>
    </source>
</evidence>
<dbReference type="InterPro" id="IPR000742">
    <property type="entry name" value="EGF"/>
</dbReference>
<keyword evidence="6 10" id="KW-0245">EGF-like domain</keyword>
<keyword evidence="5" id="KW-0964">Secreted</keyword>
<dbReference type="Gene3D" id="4.10.740.10">
    <property type="entry name" value="Coagulation Factor IX"/>
    <property type="match status" value="1"/>
</dbReference>
<dbReference type="PROSITE" id="PS50998">
    <property type="entry name" value="GLA_2"/>
    <property type="match status" value="1"/>
</dbReference>
<evidence type="ECO:0000256" key="10">
    <source>
        <dbReference type="PROSITE-ProRule" id="PRU00076"/>
    </source>
</evidence>
<dbReference type="Pfam" id="PF00008">
    <property type="entry name" value="EGF"/>
    <property type="match status" value="1"/>
</dbReference>
<dbReference type="SMART" id="SM00069">
    <property type="entry name" value="GLA"/>
    <property type="match status" value="1"/>
</dbReference>
<evidence type="ECO:0000256" key="2">
    <source>
        <dbReference type="ARBA" id="ARBA00004613"/>
    </source>
</evidence>
<keyword evidence="14" id="KW-1185">Reference proteome</keyword>
<evidence type="ECO:0000313" key="14">
    <source>
        <dbReference type="Proteomes" id="UP000472262"/>
    </source>
</evidence>
<evidence type="ECO:0000256" key="1">
    <source>
        <dbReference type="ARBA" id="ARBA00001239"/>
    </source>
</evidence>
<evidence type="ECO:0000313" key="13">
    <source>
        <dbReference type="Ensembl" id="ENSSGRP00000018908.1"/>
    </source>
</evidence>
<dbReference type="InterPro" id="IPR000294">
    <property type="entry name" value="GLA_domain"/>
</dbReference>
<evidence type="ECO:0000256" key="7">
    <source>
        <dbReference type="ARBA" id="ARBA00022837"/>
    </source>
</evidence>
<feature type="domain" description="Gla" evidence="12">
    <location>
        <begin position="35"/>
        <end position="81"/>
    </location>
</feature>
<keyword evidence="8 10" id="KW-1015">Disulfide bond</keyword>
<dbReference type="EC" id="3.4.21.6" evidence="3"/>
<evidence type="ECO:0000259" key="12">
    <source>
        <dbReference type="PROSITE" id="PS50998"/>
    </source>
</evidence>
<dbReference type="PRINTS" id="PR00010">
    <property type="entry name" value="EGFBLOOD"/>
</dbReference>
<evidence type="ECO:0000256" key="4">
    <source>
        <dbReference type="ARBA" id="ARBA00022479"/>
    </source>
</evidence>
<organism evidence="13 14">
    <name type="scientific">Sinocyclocheilus grahami</name>
    <name type="common">Dianchi golden-line fish</name>
    <name type="synonym">Barbus grahami</name>
    <dbReference type="NCBI Taxonomy" id="75366"/>
    <lineage>
        <taxon>Eukaryota</taxon>
        <taxon>Metazoa</taxon>
        <taxon>Chordata</taxon>
        <taxon>Craniata</taxon>
        <taxon>Vertebrata</taxon>
        <taxon>Euteleostomi</taxon>
        <taxon>Actinopterygii</taxon>
        <taxon>Neopterygii</taxon>
        <taxon>Teleostei</taxon>
        <taxon>Ostariophysi</taxon>
        <taxon>Cypriniformes</taxon>
        <taxon>Cyprinidae</taxon>
        <taxon>Cyprininae</taxon>
        <taxon>Sinocyclocheilus</taxon>
    </lineage>
</organism>
<dbReference type="PANTHER" id="PTHR24278">
    <property type="entry name" value="COAGULATION FACTOR"/>
    <property type="match status" value="1"/>
</dbReference>
<dbReference type="GO" id="GO:0005615">
    <property type="term" value="C:extracellular space"/>
    <property type="evidence" value="ECO:0007669"/>
    <property type="project" value="TreeGrafter"/>
</dbReference>
<dbReference type="SMART" id="SM00181">
    <property type="entry name" value="EGF"/>
    <property type="match status" value="1"/>
</dbReference>
<dbReference type="PRINTS" id="PR00001">
    <property type="entry name" value="GLABLOOD"/>
</dbReference>
<dbReference type="InterPro" id="IPR035972">
    <property type="entry name" value="GLA-like_dom_SF"/>
</dbReference>
<dbReference type="PANTHER" id="PTHR24278:SF28">
    <property type="entry name" value="COAGULATION FACTOR X"/>
    <property type="match status" value="1"/>
</dbReference>
<dbReference type="Pfam" id="PF00594">
    <property type="entry name" value="Gla"/>
    <property type="match status" value="1"/>
</dbReference>
<dbReference type="InParanoid" id="A0A672L603"/>
<evidence type="ECO:0000256" key="5">
    <source>
        <dbReference type="ARBA" id="ARBA00022525"/>
    </source>
</evidence>
<dbReference type="FunFam" id="4.10.740.10:FF:000001">
    <property type="entry name" value="vitamin K-dependent protein S"/>
    <property type="match status" value="1"/>
</dbReference>
<proteinExistence type="predicted"/>
<protein>
    <recommendedName>
        <fullName evidence="3">coagulation factor Xa</fullName>
        <ecNumber evidence="3">3.4.21.6</ecNumber>
    </recommendedName>
</protein>
<dbReference type="CDD" id="cd00054">
    <property type="entry name" value="EGF_CA"/>
    <property type="match status" value="1"/>
</dbReference>
<evidence type="ECO:0000256" key="3">
    <source>
        <dbReference type="ARBA" id="ARBA00012181"/>
    </source>
</evidence>
<reference evidence="13" key="2">
    <citation type="submission" date="2025-09" db="UniProtKB">
        <authorList>
            <consortium name="Ensembl"/>
        </authorList>
    </citation>
    <scope>IDENTIFICATION</scope>
</reference>
<comment type="catalytic activity">
    <reaction evidence="1">
        <text>Selective cleavage of Arg-|-Thr and then Arg-|-Ile bonds in prothrombin to form thrombin.</text>
        <dbReference type="EC" id="3.4.21.6"/>
    </reaction>
</comment>
<evidence type="ECO:0000256" key="6">
    <source>
        <dbReference type="ARBA" id="ARBA00022536"/>
    </source>
</evidence>
<dbReference type="GO" id="GO:0005509">
    <property type="term" value="F:calcium ion binding"/>
    <property type="evidence" value="ECO:0007669"/>
    <property type="project" value="InterPro"/>
</dbReference>
<dbReference type="Proteomes" id="UP000472262">
    <property type="component" value="Unassembled WGS sequence"/>
</dbReference>
<dbReference type="GO" id="GO:0004252">
    <property type="term" value="F:serine-type endopeptidase activity"/>
    <property type="evidence" value="ECO:0007669"/>
    <property type="project" value="UniProtKB-EC"/>
</dbReference>
<dbReference type="AlphaFoldDB" id="A0A672L603"/>
<reference evidence="13" key="1">
    <citation type="submission" date="2025-08" db="UniProtKB">
        <authorList>
            <consortium name="Ensembl"/>
        </authorList>
    </citation>
    <scope>IDENTIFICATION</scope>
</reference>
<dbReference type="InterPro" id="IPR017857">
    <property type="entry name" value="Coagulation_fac-like_Gla_dom"/>
</dbReference>
<dbReference type="InterPro" id="IPR001881">
    <property type="entry name" value="EGF-like_Ca-bd_dom"/>
</dbReference>
<dbReference type="PROSITE" id="PS00010">
    <property type="entry name" value="ASX_HYDROXYL"/>
    <property type="match status" value="1"/>
</dbReference>
<dbReference type="SMART" id="SM00179">
    <property type="entry name" value="EGF_CA"/>
    <property type="match status" value="1"/>
</dbReference>
<dbReference type="PROSITE" id="PS00011">
    <property type="entry name" value="GLA_1"/>
    <property type="match status" value="1"/>
</dbReference>
<dbReference type="OMA" id="GKCEHES"/>
<name>A0A672L603_SINGR</name>
<dbReference type="PROSITE" id="PS01186">
    <property type="entry name" value="EGF_2"/>
    <property type="match status" value="1"/>
</dbReference>
<accession>A0A672L603</accession>
<feature type="domain" description="EGF-like" evidence="11">
    <location>
        <begin position="81"/>
        <end position="117"/>
    </location>
</feature>